<dbReference type="InterPro" id="IPR052701">
    <property type="entry name" value="GAG_Ulvan_Degrading_Sulfatases"/>
</dbReference>
<dbReference type="Gene3D" id="3.40.720.10">
    <property type="entry name" value="Alkaline Phosphatase, subunit A"/>
    <property type="match status" value="1"/>
</dbReference>
<evidence type="ECO:0000259" key="1">
    <source>
        <dbReference type="Pfam" id="PF00884"/>
    </source>
</evidence>
<dbReference type="InterPro" id="IPR017850">
    <property type="entry name" value="Alkaline_phosphatase_core_sf"/>
</dbReference>
<dbReference type="SUPFAM" id="SSF53649">
    <property type="entry name" value="Alkaline phosphatase-like"/>
    <property type="match status" value="1"/>
</dbReference>
<gene>
    <name evidence="2" type="ORF">GCM10011575_25240</name>
</gene>
<reference evidence="2" key="1">
    <citation type="journal article" date="2014" name="Int. J. Syst. Evol. Microbiol.">
        <title>Complete genome sequence of Corynebacterium casei LMG S-19264T (=DSM 44701T), isolated from a smear-ripened cheese.</title>
        <authorList>
            <consortium name="US DOE Joint Genome Institute (JGI-PGF)"/>
            <person name="Walter F."/>
            <person name="Albersmeier A."/>
            <person name="Kalinowski J."/>
            <person name="Ruckert C."/>
        </authorList>
    </citation>
    <scope>NUCLEOTIDE SEQUENCE</scope>
    <source>
        <strain evidence="2">CGMCC 4.7306</strain>
    </source>
</reference>
<evidence type="ECO:0000313" key="2">
    <source>
        <dbReference type="EMBL" id="GGL65788.1"/>
    </source>
</evidence>
<feature type="domain" description="Sulfatase N-terminal" evidence="1">
    <location>
        <begin position="17"/>
        <end position="314"/>
    </location>
</feature>
<dbReference type="Pfam" id="PF00884">
    <property type="entry name" value="Sulfatase"/>
    <property type="match status" value="1"/>
</dbReference>
<dbReference type="AlphaFoldDB" id="A0A917S9H6"/>
<dbReference type="EMBL" id="BMMZ01000005">
    <property type="protein sequence ID" value="GGL65788.1"/>
    <property type="molecule type" value="Genomic_DNA"/>
</dbReference>
<dbReference type="InterPro" id="IPR000917">
    <property type="entry name" value="Sulfatase_N"/>
</dbReference>
<comment type="caution">
    <text evidence="2">The sequence shown here is derived from an EMBL/GenBank/DDBJ whole genome shotgun (WGS) entry which is preliminary data.</text>
</comment>
<dbReference type="RefSeq" id="WP_188895691.1">
    <property type="nucleotide sequence ID" value="NZ_BMMZ01000005.1"/>
</dbReference>
<dbReference type="Proteomes" id="UP000613840">
    <property type="component" value="Unassembled WGS sequence"/>
</dbReference>
<organism evidence="2 3">
    <name type="scientific">Microlunatus endophyticus</name>
    <dbReference type="NCBI Taxonomy" id="1716077"/>
    <lineage>
        <taxon>Bacteria</taxon>
        <taxon>Bacillati</taxon>
        <taxon>Actinomycetota</taxon>
        <taxon>Actinomycetes</taxon>
        <taxon>Propionibacteriales</taxon>
        <taxon>Propionibacteriaceae</taxon>
        <taxon>Microlunatus</taxon>
    </lineage>
</organism>
<proteinExistence type="predicted"/>
<evidence type="ECO:0000313" key="3">
    <source>
        <dbReference type="Proteomes" id="UP000613840"/>
    </source>
</evidence>
<dbReference type="PANTHER" id="PTHR43751:SF1">
    <property type="entry name" value="SULFATASE ATSG-RELATED"/>
    <property type="match status" value="1"/>
</dbReference>
<dbReference type="CDD" id="cd16027">
    <property type="entry name" value="SGSH"/>
    <property type="match status" value="1"/>
</dbReference>
<sequence length="464" mass="50702">MSQSTPPQSGSQSGSLPNIVLIHCHDLGRHLGLYGAGSVSSPHLDGFAADAVVADRMFCSAPQCSPSRSSLFTGRWPHNNGVLGLTHDGFDWDLHADERHLASWLSQAGYRTELVGMHHESKTGPDDQVARRLGFDRVDTGGLADVIVTKTDEALDRLAAADRRFYLQVGFTEPHRMSGGRDAPGVMGFLGDHIEPDTSKGVEVPGWLTDNESGREEIAELQGAIRLMDDAVGRVLARIDELGLAQNTITIFTTDHGLALPRAKCTLYDPGLEIAFAARWPAGGWTGTDGQARRVDQLLVNLDVVPTLLDTVGIDTTGSNIQGRSFRAALDGHPEAYERRAAVFAEITYHDYYDPRRSVRTERHKLIMNFSSAPIFMDASQSWNRRCTPRISPAGNIASHPAVEVYDLALDPYEQHDVANDPDYADVRRDLLARLGEWMRATGDPLLEAAVTSPLHRNSVALLG</sequence>
<accession>A0A917S9H6</accession>
<dbReference type="PANTHER" id="PTHR43751">
    <property type="entry name" value="SULFATASE"/>
    <property type="match status" value="1"/>
</dbReference>
<protein>
    <submittedName>
        <fullName evidence="2">Sulfatase</fullName>
    </submittedName>
</protein>
<reference evidence="2" key="2">
    <citation type="submission" date="2020-09" db="EMBL/GenBank/DDBJ databases">
        <authorList>
            <person name="Sun Q."/>
            <person name="Zhou Y."/>
        </authorList>
    </citation>
    <scope>NUCLEOTIDE SEQUENCE</scope>
    <source>
        <strain evidence="2">CGMCC 4.7306</strain>
    </source>
</reference>
<name>A0A917S9H6_9ACTN</name>
<keyword evidence="3" id="KW-1185">Reference proteome</keyword>